<proteinExistence type="predicted"/>
<dbReference type="RefSeq" id="XP_003135906.1">
    <property type="nucleotide sequence ID" value="XM_003135858.1"/>
</dbReference>
<name>A0A1S0UBR9_LOALO</name>
<reference evidence="1" key="1">
    <citation type="submission" date="2012-04" db="EMBL/GenBank/DDBJ databases">
        <title>The Genome Sequence of Loa loa.</title>
        <authorList>
            <consortium name="The Broad Institute Genome Sequencing Platform"/>
            <consortium name="Broad Institute Genome Sequencing Center for Infectious Disease"/>
            <person name="Nutman T.B."/>
            <person name="Fink D.L."/>
            <person name="Russ C."/>
            <person name="Young S."/>
            <person name="Zeng Q."/>
            <person name="Gargeya S."/>
            <person name="Alvarado L."/>
            <person name="Berlin A."/>
            <person name="Chapman S.B."/>
            <person name="Chen Z."/>
            <person name="Freedman E."/>
            <person name="Gellesch M."/>
            <person name="Goldberg J."/>
            <person name="Griggs A."/>
            <person name="Gujja S."/>
            <person name="Heilman E.R."/>
            <person name="Heiman D."/>
            <person name="Howarth C."/>
            <person name="Mehta T."/>
            <person name="Neiman D."/>
            <person name="Pearson M."/>
            <person name="Roberts A."/>
            <person name="Saif S."/>
            <person name="Shea T."/>
            <person name="Shenoy N."/>
            <person name="Sisk P."/>
            <person name="Stolte C."/>
            <person name="Sykes S."/>
            <person name="White J."/>
            <person name="Yandava C."/>
            <person name="Haas B."/>
            <person name="Henn M.R."/>
            <person name="Nusbaum C."/>
            <person name="Birren B."/>
        </authorList>
    </citation>
    <scope>NUCLEOTIDE SEQUENCE [LARGE SCALE GENOMIC DNA]</scope>
</reference>
<protein>
    <submittedName>
        <fullName evidence="1">Uncharacterized protein</fullName>
    </submittedName>
</protein>
<dbReference type="EMBL" id="JH712123">
    <property type="protein sequence ID" value="EFO28157.1"/>
    <property type="molecule type" value="Genomic_DNA"/>
</dbReference>
<accession>A0A1S0UBR9</accession>
<dbReference type="InParanoid" id="A0A1S0UBR9"/>
<dbReference type="AlphaFoldDB" id="A0A1S0UBR9"/>
<organism evidence="1">
    <name type="scientific">Loa loa</name>
    <name type="common">Eye worm</name>
    <name type="synonym">Filaria loa</name>
    <dbReference type="NCBI Taxonomy" id="7209"/>
    <lineage>
        <taxon>Eukaryota</taxon>
        <taxon>Metazoa</taxon>
        <taxon>Ecdysozoa</taxon>
        <taxon>Nematoda</taxon>
        <taxon>Chromadorea</taxon>
        <taxon>Rhabditida</taxon>
        <taxon>Spirurina</taxon>
        <taxon>Spiruromorpha</taxon>
        <taxon>Filarioidea</taxon>
        <taxon>Onchocercidae</taxon>
        <taxon>Loa</taxon>
    </lineage>
</organism>
<sequence length="125" mass="14086">MKKQHLLDKYHALFVSHGNCINEKLFSAMEGKQIQADIFAGHFTSPVIGFRSEIFNIERNECIPGSNFRNLLFNIGVRVGDSDASFSKIDDLKVFETFLEGVTCSTPSPKMRSRVFADELLRLGV</sequence>
<gene>
    <name evidence="1" type="ORF">LOAG_00318</name>
</gene>
<dbReference type="CTD" id="9937686"/>
<evidence type="ECO:0000313" key="1">
    <source>
        <dbReference type="EMBL" id="EFO28157.1"/>
    </source>
</evidence>
<dbReference type="OrthoDB" id="10506070at2759"/>
<dbReference type="GeneID" id="9937686"/>
<dbReference type="KEGG" id="loa:LOAG_00318"/>